<keyword evidence="2" id="KW-1185">Reference proteome</keyword>
<protein>
    <submittedName>
        <fullName evidence="1">TPR-like protein</fullName>
    </submittedName>
</protein>
<accession>A0ACB7VEE9</accession>
<comment type="caution">
    <text evidence="1">The sequence shown here is derived from an EMBL/GenBank/DDBJ whole genome shotgun (WGS) entry which is preliminary data.</text>
</comment>
<dbReference type="Proteomes" id="UP000827976">
    <property type="component" value="Chromosome 9"/>
</dbReference>
<sequence length="868" mass="96764">MLSPPTSPPKNKPSFSAPSETGAAPSVLFHHFKSDPHYSPNPIHYNVLLRSLGRARRWDELRLCWLDMARDSLLPTNTTYATLIDIYSKAGLPSLALAWLKHMRSRGLFPDEVTINTAVRVLKDSRQFAAAEMLFSQWCSGKIDLDSLGLEFGELGLSSISPKQFLLTELFKTGGRVPVSSMIGSEEEGGGCQKPRRAATYNTLIDLYGKAGKLDKASEVFAEMLRSGVAPDVITFNTMIGVCGTNGRLGEAEALLGEMEQRGVRPDAKTFNVFMSVYAATGNVEKVLKYYRKISLASLRPDVVTHRIILQVLCERRMVNDAENVIDEMLDLGFQVDEQSSPVVMKMYIDEGLLDEASMFFEKHCSGREISSKNYAAIMDAYAEKSLWKEAEDVFLRKRDAEHRKEVVEYNVMVKAYGKAKLYDKALSLFESMRSYGTWPDECTFNSIIQMLSSGDQPEKARELLDRMKVAGFKPRCETVSALIASYIHAGLISEGVKLYQDMKNLDVQPNEVVYGLLIDAFAEAGDTEEALHYFHLMEESGFTANQIVLTSLMKAYSKNGSWERAQELYGKMKNLEGGPDIIASNCMINLFAGLGMVREAQLIFDDLRKKVQADDVSYSTMMYLYKSMGMLDEATNLALEMKSSGLLTDCASYNNALATFAVNSKLRDCGELIHHMLARKILPDPSTFKIIFTLLKKGGLPPEAVSQLELAYTEGKPYARQIVITSLFSIVGLHPFALESCKTFVSAEVGLDSLAYNVAIHAYGAANEVEKALNLFMRMQDEGLKPDLITYINLACCYGKAGMIEGLKRIYGLLKYGEIEPNESLFRALINAYNDAGKHDYAEIVEQEMRISPHVENSSECETEDEV</sequence>
<evidence type="ECO:0000313" key="2">
    <source>
        <dbReference type="Proteomes" id="UP000827976"/>
    </source>
</evidence>
<proteinExistence type="predicted"/>
<organism evidence="1 2">
    <name type="scientific">Dioscorea alata</name>
    <name type="common">Purple yam</name>
    <dbReference type="NCBI Taxonomy" id="55571"/>
    <lineage>
        <taxon>Eukaryota</taxon>
        <taxon>Viridiplantae</taxon>
        <taxon>Streptophyta</taxon>
        <taxon>Embryophyta</taxon>
        <taxon>Tracheophyta</taxon>
        <taxon>Spermatophyta</taxon>
        <taxon>Magnoliopsida</taxon>
        <taxon>Liliopsida</taxon>
        <taxon>Dioscoreales</taxon>
        <taxon>Dioscoreaceae</taxon>
        <taxon>Dioscorea</taxon>
    </lineage>
</organism>
<reference evidence="2" key="1">
    <citation type="journal article" date="2022" name="Nat. Commun.">
        <title>Chromosome evolution and the genetic basis of agronomically important traits in greater yam.</title>
        <authorList>
            <person name="Bredeson J.V."/>
            <person name="Lyons J.B."/>
            <person name="Oniyinde I.O."/>
            <person name="Okereke N.R."/>
            <person name="Kolade O."/>
            <person name="Nnabue I."/>
            <person name="Nwadili C.O."/>
            <person name="Hribova E."/>
            <person name="Parker M."/>
            <person name="Nwogha J."/>
            <person name="Shu S."/>
            <person name="Carlson J."/>
            <person name="Kariba R."/>
            <person name="Muthemba S."/>
            <person name="Knop K."/>
            <person name="Barton G.J."/>
            <person name="Sherwood A.V."/>
            <person name="Lopez-Montes A."/>
            <person name="Asiedu R."/>
            <person name="Jamnadass R."/>
            <person name="Muchugi A."/>
            <person name="Goodstein D."/>
            <person name="Egesi C.N."/>
            <person name="Featherston J."/>
            <person name="Asfaw A."/>
            <person name="Simpson G.G."/>
            <person name="Dolezel J."/>
            <person name="Hendre P.S."/>
            <person name="Van Deynze A."/>
            <person name="Kumar P.L."/>
            <person name="Obidiegwu J.E."/>
            <person name="Bhattacharjee R."/>
            <person name="Rokhsar D.S."/>
        </authorList>
    </citation>
    <scope>NUCLEOTIDE SEQUENCE [LARGE SCALE GENOMIC DNA]</scope>
    <source>
        <strain evidence="2">cv. TDa95/00328</strain>
    </source>
</reference>
<gene>
    <name evidence="1" type="ORF">IHE45_09G034400</name>
</gene>
<evidence type="ECO:0000313" key="1">
    <source>
        <dbReference type="EMBL" id="KAH7672146.1"/>
    </source>
</evidence>
<dbReference type="EMBL" id="CM037019">
    <property type="protein sequence ID" value="KAH7672146.1"/>
    <property type="molecule type" value="Genomic_DNA"/>
</dbReference>
<name>A0ACB7VEE9_DIOAL</name>